<feature type="transmembrane region" description="Helical" evidence="1">
    <location>
        <begin position="42"/>
        <end position="67"/>
    </location>
</feature>
<keyword evidence="1" id="KW-0472">Membrane</keyword>
<accession>A0A1N7LVS9</accession>
<evidence type="ECO:0000313" key="2">
    <source>
        <dbReference type="EMBL" id="SIS77889.1"/>
    </source>
</evidence>
<keyword evidence="3" id="KW-1185">Reference proteome</keyword>
<dbReference type="Proteomes" id="UP000186156">
    <property type="component" value="Unassembled WGS sequence"/>
</dbReference>
<name>A0A1N7LVS9_9BACL</name>
<dbReference type="EMBL" id="FTOO01000004">
    <property type="protein sequence ID" value="SIS77889.1"/>
    <property type="molecule type" value="Genomic_DNA"/>
</dbReference>
<protein>
    <submittedName>
        <fullName evidence="2">Uncharacterized protein</fullName>
    </submittedName>
</protein>
<reference evidence="3" key="1">
    <citation type="submission" date="2017-01" db="EMBL/GenBank/DDBJ databases">
        <authorList>
            <person name="Varghese N."/>
            <person name="Submissions S."/>
        </authorList>
    </citation>
    <scope>NUCLEOTIDE SEQUENCE [LARGE SCALE GENOMIC DNA]</scope>
    <source>
        <strain evidence="3">DSM 16176</strain>
    </source>
</reference>
<dbReference type="AlphaFoldDB" id="A0A1N7LVS9"/>
<keyword evidence="1" id="KW-1133">Transmembrane helix</keyword>
<feature type="transmembrane region" description="Helical" evidence="1">
    <location>
        <begin position="12"/>
        <end position="36"/>
    </location>
</feature>
<gene>
    <name evidence="2" type="ORF">SAMN05421799_10415</name>
</gene>
<organism evidence="2 3">
    <name type="scientific">Alicyclobacillus vulcanalis</name>
    <dbReference type="NCBI Taxonomy" id="252246"/>
    <lineage>
        <taxon>Bacteria</taxon>
        <taxon>Bacillati</taxon>
        <taxon>Bacillota</taxon>
        <taxon>Bacilli</taxon>
        <taxon>Bacillales</taxon>
        <taxon>Alicyclobacillaceae</taxon>
        <taxon>Alicyclobacillus</taxon>
    </lineage>
</organism>
<evidence type="ECO:0000313" key="3">
    <source>
        <dbReference type="Proteomes" id="UP000186156"/>
    </source>
</evidence>
<sequence>MRSKAAQQMYRIYLTTMAGTITIFVYAALNLIPWVHEHVLHLITWIGMACLASCIIMVCIFFARFWVFYRRGL</sequence>
<evidence type="ECO:0000256" key="1">
    <source>
        <dbReference type="SAM" id="Phobius"/>
    </source>
</evidence>
<keyword evidence="1" id="KW-0812">Transmembrane</keyword>
<proteinExistence type="predicted"/>